<reference evidence="2 3" key="1">
    <citation type="journal article" date="2019" name="Nat. Plants">
        <title>Stout camphor tree genome fills gaps in understanding of flowering plant genome evolution.</title>
        <authorList>
            <person name="Chaw S.M."/>
            <person name="Liu Y.C."/>
            <person name="Wu Y.W."/>
            <person name="Wang H.Y."/>
            <person name="Lin C.I."/>
            <person name="Wu C.S."/>
            <person name="Ke H.M."/>
            <person name="Chang L.Y."/>
            <person name="Hsu C.Y."/>
            <person name="Yang H.T."/>
            <person name="Sudianto E."/>
            <person name="Hsu M.H."/>
            <person name="Wu K.P."/>
            <person name="Wang L.N."/>
            <person name="Leebens-Mack J.H."/>
            <person name="Tsai I.J."/>
        </authorList>
    </citation>
    <scope>NUCLEOTIDE SEQUENCE [LARGE SCALE GENOMIC DNA]</scope>
    <source>
        <strain evidence="3">cv. Chaw 1501</strain>
        <tissue evidence="2">Young leaves</tissue>
    </source>
</reference>
<sequence length="469" mass="52253">MPLGAIVQRIGLNIGSLNTLHRSVGDLERQLLQTDACKEMLLSPKSASEEQSKNLKVNIDPSYPSPADYYVCPSCIGSPEKIKLASTAYRVRCRCGNELNESVKYKKSSDGKDGVFVKEDMKFMITDDLQVSPVSTLTSFELLKTLGISDASVLEVRNERLDNFIQNFSVSHTRARRLLKHLLFSKTPLTDTFLHEQETEQGLHLDVENTRYLDRDTDENSKKINIKLLLSKSKKKVLYAEAGEEFPDLLFSFLTFPLGAVVKLLGGYGMGCVDNLYKSVKDLSFKDCMKSEECKEKLLSPKIASYFGSKNQLLKIEEQVPLQLELFNCSSCYNCYVTFSGIRPCSHGSKVMQLRTINPKHSHIVHDLGGAFVAGPAMFTVTDELIVKPLSPISGISLINKFSFPISDLEEVVVSVGELEALSLLRTSLISNTVFSDVFCSEKPQQSRKRSSEGSVPPDKRAKTETECV</sequence>
<dbReference type="OrthoDB" id="1099638at2759"/>
<dbReference type="PANTHER" id="PTHR33103">
    <property type="entry name" value="OS01G0153900 PROTEIN"/>
    <property type="match status" value="1"/>
</dbReference>
<keyword evidence="3" id="KW-1185">Reference proteome</keyword>
<dbReference type="Pfam" id="PF05056">
    <property type="entry name" value="DUF674"/>
    <property type="match status" value="1"/>
</dbReference>
<dbReference type="Proteomes" id="UP000283530">
    <property type="component" value="Unassembled WGS sequence"/>
</dbReference>
<proteinExistence type="predicted"/>
<evidence type="ECO:0000313" key="2">
    <source>
        <dbReference type="EMBL" id="RWR96784.1"/>
    </source>
</evidence>
<accession>A0A443Q1A7</accession>
<feature type="compositionally biased region" description="Basic and acidic residues" evidence="1">
    <location>
        <begin position="458"/>
        <end position="469"/>
    </location>
</feature>
<evidence type="ECO:0008006" key="4">
    <source>
        <dbReference type="Google" id="ProtNLM"/>
    </source>
</evidence>
<feature type="region of interest" description="Disordered" evidence="1">
    <location>
        <begin position="442"/>
        <end position="469"/>
    </location>
</feature>
<dbReference type="PANTHER" id="PTHR33103:SF27">
    <property type="entry name" value="OS04G0594700 PROTEIN"/>
    <property type="match status" value="1"/>
</dbReference>
<protein>
    <recommendedName>
        <fullName evidence="4">DUF674 domain-containing protein</fullName>
    </recommendedName>
</protein>
<comment type="caution">
    <text evidence="2">The sequence shown here is derived from an EMBL/GenBank/DDBJ whole genome shotgun (WGS) entry which is preliminary data.</text>
</comment>
<organism evidence="2 3">
    <name type="scientific">Cinnamomum micranthum f. kanehirae</name>
    <dbReference type="NCBI Taxonomy" id="337451"/>
    <lineage>
        <taxon>Eukaryota</taxon>
        <taxon>Viridiplantae</taxon>
        <taxon>Streptophyta</taxon>
        <taxon>Embryophyta</taxon>
        <taxon>Tracheophyta</taxon>
        <taxon>Spermatophyta</taxon>
        <taxon>Magnoliopsida</taxon>
        <taxon>Magnoliidae</taxon>
        <taxon>Laurales</taxon>
        <taxon>Lauraceae</taxon>
        <taxon>Cinnamomum</taxon>
    </lineage>
</organism>
<gene>
    <name evidence="2" type="ORF">CKAN_02618600</name>
</gene>
<evidence type="ECO:0000256" key="1">
    <source>
        <dbReference type="SAM" id="MobiDB-lite"/>
    </source>
</evidence>
<dbReference type="EMBL" id="QPKB01000012">
    <property type="protein sequence ID" value="RWR96784.1"/>
    <property type="molecule type" value="Genomic_DNA"/>
</dbReference>
<dbReference type="InterPro" id="IPR007750">
    <property type="entry name" value="DUF674"/>
</dbReference>
<name>A0A443Q1A7_9MAGN</name>
<dbReference type="AlphaFoldDB" id="A0A443Q1A7"/>
<evidence type="ECO:0000313" key="3">
    <source>
        <dbReference type="Proteomes" id="UP000283530"/>
    </source>
</evidence>